<organism evidence="3 4">
    <name type="scientific">Lolium multiflorum</name>
    <name type="common">Italian ryegrass</name>
    <name type="synonym">Lolium perenne subsp. multiflorum</name>
    <dbReference type="NCBI Taxonomy" id="4521"/>
    <lineage>
        <taxon>Eukaryota</taxon>
        <taxon>Viridiplantae</taxon>
        <taxon>Streptophyta</taxon>
        <taxon>Embryophyta</taxon>
        <taxon>Tracheophyta</taxon>
        <taxon>Spermatophyta</taxon>
        <taxon>Magnoliopsida</taxon>
        <taxon>Liliopsida</taxon>
        <taxon>Poales</taxon>
        <taxon>Poaceae</taxon>
        <taxon>BOP clade</taxon>
        <taxon>Pooideae</taxon>
        <taxon>Poodae</taxon>
        <taxon>Poeae</taxon>
        <taxon>Poeae Chloroplast Group 2 (Poeae type)</taxon>
        <taxon>Loliodinae</taxon>
        <taxon>Loliinae</taxon>
        <taxon>Lolium</taxon>
    </lineage>
</organism>
<evidence type="ECO:0000259" key="2">
    <source>
        <dbReference type="Pfam" id="PF07727"/>
    </source>
</evidence>
<dbReference type="SUPFAM" id="SSF56672">
    <property type="entry name" value="DNA/RNA polymerases"/>
    <property type="match status" value="1"/>
</dbReference>
<name>A0AAD8WBV2_LOLMU</name>
<reference evidence="3" key="1">
    <citation type="submission" date="2023-07" db="EMBL/GenBank/DDBJ databases">
        <title>A chromosome-level genome assembly of Lolium multiflorum.</title>
        <authorList>
            <person name="Chen Y."/>
            <person name="Copetti D."/>
            <person name="Kolliker R."/>
            <person name="Studer B."/>
        </authorList>
    </citation>
    <scope>NUCLEOTIDE SEQUENCE</scope>
    <source>
        <strain evidence="3">02402/16</strain>
        <tissue evidence="3">Leaf</tissue>
    </source>
</reference>
<dbReference type="InterPro" id="IPR013103">
    <property type="entry name" value="RVT_2"/>
</dbReference>
<dbReference type="Pfam" id="PF07727">
    <property type="entry name" value="RVT_2"/>
    <property type="match status" value="1"/>
</dbReference>
<dbReference type="PANTHER" id="PTHR11439">
    <property type="entry name" value="GAG-POL-RELATED RETROTRANSPOSON"/>
    <property type="match status" value="1"/>
</dbReference>
<sequence length="786" mass="85191">MPRAPPTPRQSDLNFDNFSETLPVMATGGTAPPNFFSFPPPPPPRASHPLLGIHIQDYIKFQLTTTGVNFSKWRQTIVLLLTMHHALDHITDGAAPSNPSDEWRAVDIHLSLWFMATLSDDLYRLVQGSTANACTTWTRINAFFVNNRTSRYAYLSKALRNTPRGDLTVSAYASKLQAIADDLAAIGRPVSDVDLTMQFIDGIGKKFKLQAQILKSGDLLPTFADACARFQLAEIDEDSEQASESAHAMAVHGGGRGHTGGGASGSGTGAPPRPLGVIPNYKGKNPIPGFVHPNQAAAHAGSSQAGRGRGRGAPHGRGDISGGHAGRDQPWRGYFAPMGMPFPTRMPWMPPNSGSVYGPRPGNPTQAYQMMTAPAAPAASYQTAPSAPLYQSQPSPAYQPPSWDQAALLSQAPSYGSAFPAHGDWIMDSGATTHVTGNQGFLSSKSDTSLFIMHTATTTAYLLLYVDDIILTASSTTTLNHIIDLLNAEFAMTDLGDVHHFLGVNVLRTPCGLFLSQQQYALELLDRANMLNCNPITTPVDTKSKLSGNDGRKVADPSEYRSLAGALQYLTLTRPDLSYAVQQICLFMHDPRESHLQLVKRILRYVQGTSHLGLQIYADTSRELVAYSDADWAGCPDTRKSTSGFGVFLGNNLVSWSSKRQNTVSRSSAEAEYRAVANVVAESVWLRQLLHELHQPIASATVVYCDNISATYLSSNPIQHQRTKHIEIDLHFVRDRVALGEARVLHVPTSSQYADIFTKGLPTAVFQEFRSSLNVLPSPVATAGGC</sequence>
<protein>
    <recommendedName>
        <fullName evidence="2">Reverse transcriptase Ty1/copia-type domain-containing protein</fullName>
    </recommendedName>
</protein>
<feature type="domain" description="Reverse transcriptase Ty1/copia-type" evidence="2">
    <location>
        <begin position="436"/>
        <end position="540"/>
    </location>
</feature>
<feature type="region of interest" description="Disordered" evidence="1">
    <location>
        <begin position="238"/>
        <end position="279"/>
    </location>
</feature>
<feature type="compositionally biased region" description="Low complexity" evidence="1">
    <location>
        <begin position="295"/>
        <end position="306"/>
    </location>
</feature>
<evidence type="ECO:0000313" key="3">
    <source>
        <dbReference type="EMBL" id="KAK1650776.1"/>
    </source>
</evidence>
<dbReference type="PANTHER" id="PTHR11439:SF524">
    <property type="entry name" value="RNA-DIRECTED DNA POLYMERASE, PROTEIN KINASE RLK-PELLE-DLSV FAMILY"/>
    <property type="match status" value="1"/>
</dbReference>
<proteinExistence type="predicted"/>
<dbReference type="CDD" id="cd09272">
    <property type="entry name" value="RNase_HI_RT_Ty1"/>
    <property type="match status" value="1"/>
</dbReference>
<dbReference type="Pfam" id="PF14223">
    <property type="entry name" value="Retrotran_gag_2"/>
    <property type="match status" value="1"/>
</dbReference>
<dbReference type="EMBL" id="JAUUTY010000004">
    <property type="protein sequence ID" value="KAK1650776.1"/>
    <property type="molecule type" value="Genomic_DNA"/>
</dbReference>
<dbReference type="Proteomes" id="UP001231189">
    <property type="component" value="Unassembled WGS sequence"/>
</dbReference>
<comment type="caution">
    <text evidence="3">The sequence shown here is derived from an EMBL/GenBank/DDBJ whole genome shotgun (WGS) entry which is preliminary data.</text>
</comment>
<dbReference type="InterPro" id="IPR043502">
    <property type="entry name" value="DNA/RNA_pol_sf"/>
</dbReference>
<feature type="region of interest" description="Disordered" evidence="1">
    <location>
        <begin position="291"/>
        <end position="330"/>
    </location>
</feature>
<gene>
    <name evidence="3" type="ORF">QYE76_068581</name>
</gene>
<accession>A0AAD8WBV2</accession>
<evidence type="ECO:0000313" key="4">
    <source>
        <dbReference type="Proteomes" id="UP001231189"/>
    </source>
</evidence>
<evidence type="ECO:0000256" key="1">
    <source>
        <dbReference type="SAM" id="MobiDB-lite"/>
    </source>
</evidence>
<feature type="compositionally biased region" description="Gly residues" evidence="1">
    <location>
        <begin position="252"/>
        <end position="268"/>
    </location>
</feature>
<keyword evidence="4" id="KW-1185">Reference proteome</keyword>
<dbReference type="AlphaFoldDB" id="A0AAD8WBV2"/>
<feature type="compositionally biased region" description="Gly residues" evidence="1">
    <location>
        <begin position="315"/>
        <end position="324"/>
    </location>
</feature>